<dbReference type="EMBL" id="PKPP01007935">
    <property type="protein sequence ID" value="PWA52028.1"/>
    <property type="molecule type" value="Genomic_DNA"/>
</dbReference>
<feature type="compositionally biased region" description="Low complexity" evidence="1">
    <location>
        <begin position="434"/>
        <end position="443"/>
    </location>
</feature>
<dbReference type="STRING" id="35608.A0A2U1LSQ7"/>
<accession>A0A2U1LSQ7</accession>
<dbReference type="GO" id="GO:0003723">
    <property type="term" value="F:RNA binding"/>
    <property type="evidence" value="ECO:0007669"/>
    <property type="project" value="TreeGrafter"/>
</dbReference>
<feature type="compositionally biased region" description="Basic residues" evidence="1">
    <location>
        <begin position="417"/>
        <end position="426"/>
    </location>
</feature>
<dbReference type="AlphaFoldDB" id="A0A2U1LSQ7"/>
<gene>
    <name evidence="2" type="ORF">CTI12_AA442340</name>
</gene>
<dbReference type="GO" id="GO:0000932">
    <property type="term" value="C:P-body"/>
    <property type="evidence" value="ECO:0007669"/>
    <property type="project" value="TreeGrafter"/>
</dbReference>
<evidence type="ECO:0000256" key="1">
    <source>
        <dbReference type="SAM" id="MobiDB-lite"/>
    </source>
</evidence>
<feature type="region of interest" description="Disordered" evidence="1">
    <location>
        <begin position="417"/>
        <end position="489"/>
    </location>
</feature>
<feature type="region of interest" description="Disordered" evidence="1">
    <location>
        <begin position="143"/>
        <end position="164"/>
    </location>
</feature>
<comment type="caution">
    <text evidence="2">The sequence shown here is derived from an EMBL/GenBank/DDBJ whole genome shotgun (WGS) entry which is preliminary data.</text>
</comment>
<name>A0A2U1LSQ7_ARTAN</name>
<keyword evidence="3" id="KW-1185">Reference proteome</keyword>
<evidence type="ECO:0000313" key="3">
    <source>
        <dbReference type="Proteomes" id="UP000245207"/>
    </source>
</evidence>
<dbReference type="GO" id="GO:0033962">
    <property type="term" value="P:P-body assembly"/>
    <property type="evidence" value="ECO:0007669"/>
    <property type="project" value="TreeGrafter"/>
</dbReference>
<evidence type="ECO:0000313" key="2">
    <source>
        <dbReference type="EMBL" id="PWA52028.1"/>
    </source>
</evidence>
<feature type="compositionally biased region" description="Polar residues" evidence="1">
    <location>
        <begin position="358"/>
        <end position="368"/>
    </location>
</feature>
<sequence>MVQMVLLYDENEIDDDEILVEQPSSYDKSMVIMVVYILAFRIEFSCCMIVVEVTVSICDIYEDKMFDASQYAFFGRNSMDKVDLGCLEEDVVVDDSSNSFATGVVDDEYHLFDREEEPGVGSLSELDDLSTIFSKLNRTVSGPRHPGVIGDRGSGSISRESSSASDYRELPEWLEHISDTESSQGSRRWSSQSHLPDPKPLYRALSYPHEKHQFFPEPLLVPSSSLPSFSPDALFRTKSLTFRWYPQGSRYSGNRTQLVHPGLTQYSHGQNQWANPTLHVDHAGLLNNTIQQKLLQNGFLSPHLMSPHSLRQHSFSPFALQPYLYDTLPSHPSHLNKYGSGDIRDQRPKQKSKHGNRISRQGSDSSNQKSDKIRIQFRSKHMTSEEIEGILNMQHAATHSNDPYINDYYHQARLAKKSSKNRFHPAHLRDSPQRSRSSSDSQPHINVDSQGRVSFSLIRRPQPLLEVDPPSGSGDGGSENKGSEKPLEKEPMLAARIMIEDGISVLLDVDDIDRLLQATQPQDGGSQARQRRLILLEGLAAALQLVDPLGLSSNTSSGLAPKDDIVFLRVVSLPKGRKLVSRYLQLLSPSSELARIVCMTIFRHLRFLFGGLPSEHEASETITGLAKIVKTCISAMDLNSLSACLAAVVCSPEQPPLRPIGSPAGDGASIILKSVLERATQLISGANSSLQNQTLWQASFDAFFGLLTKYCLSKYDSLVQAMYAQIPPSTEIVFSEAAKAISREMPVELLRASLPHTDDNQGRCWSTFLKDQCMLLDTVVIKVVARSLQNQ</sequence>
<dbReference type="PANTHER" id="PTHR21551:SF30">
    <property type="entry name" value="TOPOISOMERASE II-ASSOCIATED PROTEIN PAT1-RELATED"/>
    <property type="match status" value="1"/>
</dbReference>
<evidence type="ECO:0008006" key="4">
    <source>
        <dbReference type="Google" id="ProtNLM"/>
    </source>
</evidence>
<reference evidence="2 3" key="1">
    <citation type="journal article" date="2018" name="Mol. Plant">
        <title>The genome of Artemisia annua provides insight into the evolution of Asteraceae family and artemisinin biosynthesis.</title>
        <authorList>
            <person name="Shen Q."/>
            <person name="Zhang L."/>
            <person name="Liao Z."/>
            <person name="Wang S."/>
            <person name="Yan T."/>
            <person name="Shi P."/>
            <person name="Liu M."/>
            <person name="Fu X."/>
            <person name="Pan Q."/>
            <person name="Wang Y."/>
            <person name="Lv Z."/>
            <person name="Lu X."/>
            <person name="Zhang F."/>
            <person name="Jiang W."/>
            <person name="Ma Y."/>
            <person name="Chen M."/>
            <person name="Hao X."/>
            <person name="Li L."/>
            <person name="Tang Y."/>
            <person name="Lv G."/>
            <person name="Zhou Y."/>
            <person name="Sun X."/>
            <person name="Brodelius P.E."/>
            <person name="Rose J.K.C."/>
            <person name="Tang K."/>
        </authorList>
    </citation>
    <scope>NUCLEOTIDE SEQUENCE [LARGE SCALE GENOMIC DNA]</scope>
    <source>
        <strain evidence="3">cv. Huhao1</strain>
        <tissue evidence="2">Leaf</tissue>
    </source>
</reference>
<dbReference type="PANTHER" id="PTHR21551">
    <property type="entry name" value="TOPOISOMERASE II-ASSOCIATED PROTEIN PAT1"/>
    <property type="match status" value="1"/>
</dbReference>
<organism evidence="2 3">
    <name type="scientific">Artemisia annua</name>
    <name type="common">Sweet wormwood</name>
    <dbReference type="NCBI Taxonomy" id="35608"/>
    <lineage>
        <taxon>Eukaryota</taxon>
        <taxon>Viridiplantae</taxon>
        <taxon>Streptophyta</taxon>
        <taxon>Embryophyta</taxon>
        <taxon>Tracheophyta</taxon>
        <taxon>Spermatophyta</taxon>
        <taxon>Magnoliopsida</taxon>
        <taxon>eudicotyledons</taxon>
        <taxon>Gunneridae</taxon>
        <taxon>Pentapetalae</taxon>
        <taxon>asterids</taxon>
        <taxon>campanulids</taxon>
        <taxon>Asterales</taxon>
        <taxon>Asteraceae</taxon>
        <taxon>Asteroideae</taxon>
        <taxon>Anthemideae</taxon>
        <taxon>Artemisiinae</taxon>
        <taxon>Artemisia</taxon>
    </lineage>
</organism>
<feature type="compositionally biased region" description="Low complexity" evidence="1">
    <location>
        <begin position="149"/>
        <end position="164"/>
    </location>
</feature>
<dbReference type="GO" id="GO:0000290">
    <property type="term" value="P:deadenylation-dependent decapping of nuclear-transcribed mRNA"/>
    <property type="evidence" value="ECO:0007669"/>
    <property type="project" value="InterPro"/>
</dbReference>
<proteinExistence type="predicted"/>
<protein>
    <recommendedName>
        <fullName evidence="4">Topoisomerase II-associated protein PAT1</fullName>
    </recommendedName>
</protein>
<dbReference type="Proteomes" id="UP000245207">
    <property type="component" value="Unassembled WGS sequence"/>
</dbReference>
<dbReference type="OrthoDB" id="74835at2759"/>
<feature type="region of interest" description="Disordered" evidence="1">
    <location>
        <begin position="335"/>
        <end position="372"/>
    </location>
</feature>
<dbReference type="InterPro" id="IPR039900">
    <property type="entry name" value="Pat1-like"/>
</dbReference>